<dbReference type="PANTHER" id="PTHR14187">
    <property type="entry name" value="ALPHA KINASE/ELONGATION FACTOR 2 KINASE"/>
    <property type="match status" value="1"/>
</dbReference>
<dbReference type="EMBL" id="CAJVPS010001162">
    <property type="protein sequence ID" value="CAG8526918.1"/>
    <property type="molecule type" value="Genomic_DNA"/>
</dbReference>
<evidence type="ECO:0000313" key="1">
    <source>
        <dbReference type="EMBL" id="CAG8526918.1"/>
    </source>
</evidence>
<gene>
    <name evidence="1" type="ORF">ALEPTO_LOCUS4747</name>
</gene>
<accession>A0A9N9AFX5</accession>
<sequence length="536" mass="61448">MTNSSSDIRVVVGIDFGTTYSGFAYAYVNANVDTPNSIETNDTWPEKKGEFKTNTVIRYDDKFNVLKWGLPALAEKVSRKSKNSKFEEIQIAELFKLHLGDISEEEKPKLPLGLDPRKAITDYLCEIRKLLKSRISDRWPGLIYFKHVRIVLTIPVEYDERVRAIMRQCAYDAELILTLESENLEFTTESEAAAIYCLENLSEHPLKEGDSFMIVDCGGGTVDLTVRTILPDLQLSELTESTGDFCGSAYIDKEFKKFLEIKIGKSALKFMEEKHYPHLQYLIQYFCTHVKLPFDGDERNWRNKEIDLEEVCPVIMQYVKGEEREDLEGCEWLIELDFQTVKYFFDKVVGNILKLIREQLTKSEKNIAAIFLVGGFSESNIVKGAVIYGLKMDAIKTRVLKKTYGINYCRNWTPNDPAEKMKIIGGQKKILVFKRLAKKGTEVYVDQAFKEIVYPIYKEQSACNFSIYKINADDGKYCDDPEMKLFGTLNLEIPDVHLGFGRPMEFTLTFGQMETRAFAKALKSGKSVQANFKLEL</sequence>
<keyword evidence="2" id="KW-1185">Reference proteome</keyword>
<name>A0A9N9AFX5_9GLOM</name>
<dbReference type="OrthoDB" id="2963168at2759"/>
<dbReference type="SUPFAM" id="SSF53067">
    <property type="entry name" value="Actin-like ATPase domain"/>
    <property type="match status" value="2"/>
</dbReference>
<comment type="caution">
    <text evidence="1">The sequence shown here is derived from an EMBL/GenBank/DDBJ whole genome shotgun (WGS) entry which is preliminary data.</text>
</comment>
<proteinExistence type="predicted"/>
<evidence type="ECO:0000313" key="2">
    <source>
        <dbReference type="Proteomes" id="UP000789508"/>
    </source>
</evidence>
<dbReference type="Gene3D" id="3.30.420.40">
    <property type="match status" value="1"/>
</dbReference>
<dbReference type="AlphaFoldDB" id="A0A9N9AFX5"/>
<dbReference type="InterPro" id="IPR043129">
    <property type="entry name" value="ATPase_NBD"/>
</dbReference>
<organism evidence="1 2">
    <name type="scientific">Ambispora leptoticha</name>
    <dbReference type="NCBI Taxonomy" id="144679"/>
    <lineage>
        <taxon>Eukaryota</taxon>
        <taxon>Fungi</taxon>
        <taxon>Fungi incertae sedis</taxon>
        <taxon>Mucoromycota</taxon>
        <taxon>Glomeromycotina</taxon>
        <taxon>Glomeromycetes</taxon>
        <taxon>Archaeosporales</taxon>
        <taxon>Ambisporaceae</taxon>
        <taxon>Ambispora</taxon>
    </lineage>
</organism>
<protein>
    <submittedName>
        <fullName evidence="1">4410_t:CDS:1</fullName>
    </submittedName>
</protein>
<dbReference type="Proteomes" id="UP000789508">
    <property type="component" value="Unassembled WGS sequence"/>
</dbReference>
<reference evidence="1" key="1">
    <citation type="submission" date="2021-06" db="EMBL/GenBank/DDBJ databases">
        <authorList>
            <person name="Kallberg Y."/>
            <person name="Tangrot J."/>
            <person name="Rosling A."/>
        </authorList>
    </citation>
    <scope>NUCLEOTIDE SEQUENCE</scope>
    <source>
        <strain evidence="1">FL130A</strain>
    </source>
</reference>
<dbReference type="PANTHER" id="PTHR14187:SF5">
    <property type="entry name" value="HEAT SHOCK 70 KDA PROTEIN 12A"/>
    <property type="match status" value="1"/>
</dbReference>